<dbReference type="RefSeq" id="WP_038077280.1">
    <property type="nucleotide sequence ID" value="NZ_AUND01000023.1"/>
</dbReference>
<proteinExistence type="predicted"/>
<dbReference type="PANTHER" id="PTHR47739">
    <property type="entry name" value="TRNA1(VAL) (ADENINE(37)-N6)-METHYLTRANSFERASE"/>
    <property type="match status" value="1"/>
</dbReference>
<evidence type="ECO:0000256" key="2">
    <source>
        <dbReference type="ARBA" id="ARBA00022691"/>
    </source>
</evidence>
<dbReference type="EMBL" id="AUND01000023">
    <property type="protein sequence ID" value="KEO52960.1"/>
    <property type="molecule type" value="Genomic_DNA"/>
</dbReference>
<dbReference type="eggNOG" id="COG4123">
    <property type="taxonomic scope" value="Bacteria"/>
</dbReference>
<keyword evidence="1" id="KW-0489">Methyltransferase</keyword>
<dbReference type="GO" id="GO:0008757">
    <property type="term" value="F:S-adenosylmethionine-dependent methyltransferase activity"/>
    <property type="evidence" value="ECO:0007669"/>
    <property type="project" value="UniProtKB-ARBA"/>
</dbReference>
<name>A0A074JAS3_9RHOB</name>
<dbReference type="Pfam" id="PF05175">
    <property type="entry name" value="MTS"/>
    <property type="match status" value="1"/>
</dbReference>
<organism evidence="4 5">
    <name type="scientific">Thioclava pacifica DSM 10166</name>
    <dbReference type="NCBI Taxonomy" id="1353537"/>
    <lineage>
        <taxon>Bacteria</taxon>
        <taxon>Pseudomonadati</taxon>
        <taxon>Pseudomonadota</taxon>
        <taxon>Alphaproteobacteria</taxon>
        <taxon>Rhodobacterales</taxon>
        <taxon>Paracoccaceae</taxon>
        <taxon>Thioclava</taxon>
    </lineage>
</organism>
<dbReference type="GO" id="GO:0032259">
    <property type="term" value="P:methylation"/>
    <property type="evidence" value="ECO:0007669"/>
    <property type="project" value="UniProtKB-KW"/>
</dbReference>
<dbReference type="PROSITE" id="PS00092">
    <property type="entry name" value="N6_MTASE"/>
    <property type="match status" value="1"/>
</dbReference>
<accession>A0A074JAS3</accession>
<dbReference type="InterPro" id="IPR007848">
    <property type="entry name" value="Small_mtfrase_dom"/>
</dbReference>
<dbReference type="InterPro" id="IPR050210">
    <property type="entry name" value="tRNA_Adenine-N(6)_MTase"/>
</dbReference>
<reference evidence="4 5" key="1">
    <citation type="submission" date="2013-07" db="EMBL/GenBank/DDBJ databases">
        <title>Thioclava pacifica DSM 10166 Genome Sequencing.</title>
        <authorList>
            <person name="Lai Q."/>
            <person name="Shao Z."/>
        </authorList>
    </citation>
    <scope>NUCLEOTIDE SEQUENCE [LARGE SCALE GENOMIC DNA]</scope>
    <source>
        <strain evidence="4 5">DSM 10166</strain>
    </source>
</reference>
<dbReference type="Proteomes" id="UP000027432">
    <property type="component" value="Unassembled WGS sequence"/>
</dbReference>
<keyword evidence="2" id="KW-0949">S-adenosyl-L-methionine</keyword>
<dbReference type="InterPro" id="IPR002052">
    <property type="entry name" value="DNA_methylase_N6_adenine_CS"/>
</dbReference>
<gene>
    <name evidence="4" type="ORF">TP2_08455</name>
</gene>
<dbReference type="AlphaFoldDB" id="A0A074JAS3"/>
<comment type="caution">
    <text evidence="4">The sequence shown here is derived from an EMBL/GenBank/DDBJ whole genome shotgun (WGS) entry which is preliminary data.</text>
</comment>
<feature type="domain" description="Methyltransferase small" evidence="3">
    <location>
        <begin position="38"/>
        <end position="127"/>
    </location>
</feature>
<dbReference type="GO" id="GO:0003676">
    <property type="term" value="F:nucleic acid binding"/>
    <property type="evidence" value="ECO:0007669"/>
    <property type="project" value="InterPro"/>
</dbReference>
<dbReference type="CDD" id="cd02440">
    <property type="entry name" value="AdoMet_MTases"/>
    <property type="match status" value="1"/>
</dbReference>
<evidence type="ECO:0000313" key="5">
    <source>
        <dbReference type="Proteomes" id="UP000027432"/>
    </source>
</evidence>
<evidence type="ECO:0000313" key="4">
    <source>
        <dbReference type="EMBL" id="KEO52960.1"/>
    </source>
</evidence>
<dbReference type="PANTHER" id="PTHR47739:SF1">
    <property type="entry name" value="TRNA1(VAL) (ADENINE(37)-N6)-METHYLTRANSFERASE"/>
    <property type="match status" value="1"/>
</dbReference>
<keyword evidence="5" id="KW-1185">Reference proteome</keyword>
<dbReference type="OrthoDB" id="5489421at2"/>
<dbReference type="Gene3D" id="3.40.50.150">
    <property type="entry name" value="Vaccinia Virus protein VP39"/>
    <property type="match status" value="1"/>
</dbReference>
<keyword evidence="1" id="KW-0808">Transferase</keyword>
<evidence type="ECO:0000256" key="1">
    <source>
        <dbReference type="ARBA" id="ARBA00022603"/>
    </source>
</evidence>
<dbReference type="GO" id="GO:0008170">
    <property type="term" value="F:N-methyltransferase activity"/>
    <property type="evidence" value="ECO:0007669"/>
    <property type="project" value="UniProtKB-ARBA"/>
</dbReference>
<dbReference type="SUPFAM" id="SSF53335">
    <property type="entry name" value="S-adenosyl-L-methionine-dependent methyltransferases"/>
    <property type="match status" value="1"/>
</dbReference>
<sequence length="257" mass="27415">MQVAPFSPDELTEDGFLGGRLRIAQPRAGYRAAMDPVLLAAACHARPGQSVLELGCGAGVASLCLGCRVPGVALTGLELQPAYAALARENAARNGIAFEVMEGDLSRMPPDLRARSFDHVIANPPYFGASDGTPATDAGRERAQREATPISDWIDAGLKRLKPEGWITIIQQADRLGDLLDGLKSRAGATTILPIAPREGRAARRVIVTARKGAKTPLKLLAPFVLHAEPAHSRDAEDLTNIARAILRDAQILPIER</sequence>
<evidence type="ECO:0000259" key="3">
    <source>
        <dbReference type="Pfam" id="PF05175"/>
    </source>
</evidence>
<dbReference type="STRING" id="1353537.TP2_08455"/>
<protein>
    <recommendedName>
        <fullName evidence="3">Methyltransferase small domain-containing protein</fullName>
    </recommendedName>
</protein>
<dbReference type="InterPro" id="IPR029063">
    <property type="entry name" value="SAM-dependent_MTases_sf"/>
</dbReference>